<sequence length="1463" mass="164289">MHKALGVCLGASTIKIIELHQKDDHVFVAKCIVEPHNGSPLNKYIQLLKEFDLDKIDYAAITGRKFKEFLESPSITEPEATENALEFLLQGKENIAQGALSLGSENFVLYKLNKRGHIIDVKTGNKCASGTGSFFLQQIGRMNLTLEEALENPLSDDPHKVSGRCSVFCKSDCTHALNKGIPFNQVVHGLCLMISEKVLELVGKMKPKNFILIGGVSKNRAVVEILKGRILNLTIPKEADYFEALGAAFYALKNKIAISNLRDIKKTTNSFRFLPPINKAKDLVVFGNLEKGVAGDGDECILGLDVGSTTTKAILLRISDKKILDSIYLRTNGNPVMASRQCYKKLSCLDFVKIIGLGVTGSGRYISALHASTDGVINEIISHATAAAFFDREVDTIFEIGGQDAKYTYLVNGVPADYAMNEACSAGTGSFLEEAARENMSIDYLDIASLALSSNRAPNFSDQCAAFIGSDIKNASQENLSKEEILAGLVYSICFNYLNKVKVNRVVGKKIFMQGGVCYNKAIPLAMANILQKKLIVPPEPGLMGAFGVALEVLNKINIGLMEKRSFNLKELEAREVSYGKSFRCEGGGDGCDRNCEINVIEINGDKYPFGGICDKYYNFKKKKNKSFEPYAQSLQNVGINHVRERQKKVYDRLLIKAEKEPRQNRKTIGISKAFLTNTLFPLFYNFFDRLGFDVVLPDQVDNEGIKRVSAALCYPAEMAHGYLMNLIKKDVDYIFLPHLVELYLEKSDSYQKEYQSTCFLMQSEPYFLKSSFKEYKDKFLMPILDFYKGWETQENVFASLALQLGLGHHVAKEAFLFALNKQREFFKWRKDQGLEILKRLKENHDEIGIVVFGRAYNAFLGDANMGIPEKFSSRGLQIIPFDFLPYEDELSEYKSCWASGQEIIKAASFVAKHQNLYGVYITNFSCGPDSFLITYFRDIMKTKPSLTLELDSHTADAGINTRVEAFLDIIERSRKLKSVDNSFTKNTKPRLFTPESITNRLPNITYGMNPDFLIGANNRGKDEIVFKEGEVYFRESKGNDYPLKNKRVKVVFPSMGQLGSEIIAAAFRGRGIRAEALPISDFSVLVEGRANTSGKECLPLILCCGGLMKYLKEREDKHELTAFFMPTTSGNCRFTQYSVYLNRLIEKEKFERVALLTLTSENSYGGFGVKASVNLIKAIIVSDVMDDIKNALNVLALDNVFAERIFYEEWQKIIASFESGTGDLYKVLRNVAIKISKIPLRKQLSEAKVVSILGEIFVRRDDFSCGPLIHRLNKKSIIAKRAPVMEWLYYVDFLIQRNLLGKKMKLQEMMTFRTKLIIQAYLERKIKKIMQTSGLIHYELINIEKITEMGKSFVNLELAGETILVIGAFFKEIMSHVHGAVSIGPFACLPSRVVEAILAQESSLQNKMILEKDESFLNLTAGDQLPFLALEVDGNPFPQIVEARIEAFCLQVDRLHKAVLKH</sequence>
<evidence type="ECO:0008006" key="9">
    <source>
        <dbReference type="Google" id="ProtNLM"/>
    </source>
</evidence>
<proteinExistence type="predicted"/>
<comment type="cofactor">
    <cofactor evidence="1">
        <name>[4Fe-4S] cluster</name>
        <dbReference type="ChEBI" id="CHEBI:49883"/>
    </cofactor>
</comment>
<protein>
    <recommendedName>
        <fullName evidence="9">Activase</fullName>
    </recommendedName>
</protein>
<name>A0A1F4S0K4_UNCSA</name>
<dbReference type="InterPro" id="IPR018709">
    <property type="entry name" value="CoA_activase_DUF2229"/>
</dbReference>
<feature type="domain" description="DUF2229" evidence="6">
    <location>
        <begin position="668"/>
        <end position="884"/>
    </location>
</feature>
<reference evidence="7 8" key="1">
    <citation type="journal article" date="2016" name="Nat. Commun.">
        <title>Thousands of microbial genomes shed light on interconnected biogeochemical processes in an aquifer system.</title>
        <authorList>
            <person name="Anantharaman K."/>
            <person name="Brown C.T."/>
            <person name="Hug L.A."/>
            <person name="Sharon I."/>
            <person name="Castelle C.J."/>
            <person name="Probst A.J."/>
            <person name="Thomas B.C."/>
            <person name="Singh A."/>
            <person name="Wilkins M.J."/>
            <person name="Karaoz U."/>
            <person name="Brodie E.L."/>
            <person name="Williams K.H."/>
            <person name="Hubbard S.S."/>
            <person name="Banfield J.F."/>
        </authorList>
    </citation>
    <scope>NUCLEOTIDE SEQUENCE [LARGE SCALE GENOMIC DNA]</scope>
</reference>
<dbReference type="CDD" id="cd24034">
    <property type="entry name" value="ASKHA_NBD_O66634-like_rpt1"/>
    <property type="match status" value="1"/>
</dbReference>
<evidence type="ECO:0000256" key="2">
    <source>
        <dbReference type="ARBA" id="ARBA00022723"/>
    </source>
</evidence>
<dbReference type="PANTHER" id="PTHR32329:SF7">
    <property type="entry name" value="ACTIVATOR OF 2-HYDROXYACYL-COA-HYDRATASE"/>
    <property type="match status" value="1"/>
</dbReference>
<dbReference type="Pfam" id="PF09989">
    <property type="entry name" value="DUF2229"/>
    <property type="match status" value="1"/>
</dbReference>
<dbReference type="Gene3D" id="3.40.50.11900">
    <property type="match status" value="1"/>
</dbReference>
<dbReference type="Proteomes" id="UP000177905">
    <property type="component" value="Unassembled WGS sequence"/>
</dbReference>
<accession>A0A1F4S0K4</accession>
<comment type="caution">
    <text evidence="7">The sequence shown here is derived from an EMBL/GenBank/DDBJ whole genome shotgun (WGS) entry which is preliminary data.</text>
</comment>
<dbReference type="InterPro" id="IPR002731">
    <property type="entry name" value="ATPase_BadF"/>
</dbReference>
<dbReference type="PANTHER" id="PTHR32329">
    <property type="entry name" value="BIFUNCTIONAL PROTEIN [INCLUDES 2-HYDROXYACYL-COA DEHYDRATASE (N-TER) AND ITS ACTIVATOR DOMAIN (C_TERM)-RELATED"/>
    <property type="match status" value="1"/>
</dbReference>
<organism evidence="7 8">
    <name type="scientific">candidate division WOR-1 bacterium RIFOXYB2_FULL_36_35</name>
    <dbReference type="NCBI Taxonomy" id="1802578"/>
    <lineage>
        <taxon>Bacteria</taxon>
        <taxon>Bacillati</taxon>
        <taxon>Saganbacteria</taxon>
    </lineage>
</organism>
<dbReference type="InterPro" id="IPR008275">
    <property type="entry name" value="CoA_E_activase_dom"/>
</dbReference>
<keyword evidence="4" id="KW-0411">Iron-sulfur</keyword>
<keyword evidence="2" id="KW-0479">Metal-binding</keyword>
<feature type="domain" description="ATPase BadF/BadG/BcrA/BcrD type" evidence="5">
    <location>
        <begin position="302"/>
        <end position="551"/>
    </location>
</feature>
<dbReference type="CDD" id="cd24035">
    <property type="entry name" value="ASKHA_NBD_O66634-like_rpt2"/>
    <property type="match status" value="1"/>
</dbReference>
<dbReference type="SUPFAM" id="SSF53067">
    <property type="entry name" value="Actin-like ATPase domain"/>
    <property type="match status" value="2"/>
</dbReference>
<gene>
    <name evidence="7" type="ORF">A2290_04185</name>
</gene>
<dbReference type="EMBL" id="MEUA01000046">
    <property type="protein sequence ID" value="OGC13975.1"/>
    <property type="molecule type" value="Genomic_DNA"/>
</dbReference>
<evidence type="ECO:0000256" key="3">
    <source>
        <dbReference type="ARBA" id="ARBA00023004"/>
    </source>
</evidence>
<dbReference type="GO" id="GO:0046872">
    <property type="term" value="F:metal ion binding"/>
    <property type="evidence" value="ECO:0007669"/>
    <property type="project" value="UniProtKB-KW"/>
</dbReference>
<feature type="domain" description="ATPase BadF/BadG/BcrA/BcrD type" evidence="5">
    <location>
        <begin position="56"/>
        <end position="251"/>
    </location>
</feature>
<dbReference type="InterPro" id="IPR043129">
    <property type="entry name" value="ATPase_NBD"/>
</dbReference>
<evidence type="ECO:0000259" key="6">
    <source>
        <dbReference type="Pfam" id="PF09989"/>
    </source>
</evidence>
<evidence type="ECO:0000313" key="7">
    <source>
        <dbReference type="EMBL" id="OGC13975.1"/>
    </source>
</evidence>
<dbReference type="NCBIfam" id="TIGR00241">
    <property type="entry name" value="CoA_E_activ"/>
    <property type="match status" value="1"/>
</dbReference>
<evidence type="ECO:0000256" key="1">
    <source>
        <dbReference type="ARBA" id="ARBA00001966"/>
    </source>
</evidence>
<evidence type="ECO:0000313" key="8">
    <source>
        <dbReference type="Proteomes" id="UP000177905"/>
    </source>
</evidence>
<keyword evidence="3" id="KW-0408">Iron</keyword>
<dbReference type="InterPro" id="IPR051805">
    <property type="entry name" value="Dehydratase_Activator_Redct"/>
</dbReference>
<dbReference type="Gene3D" id="3.30.420.40">
    <property type="match status" value="4"/>
</dbReference>
<dbReference type="Pfam" id="PF01869">
    <property type="entry name" value="BcrAD_BadFG"/>
    <property type="match status" value="2"/>
</dbReference>
<dbReference type="GO" id="GO:0051536">
    <property type="term" value="F:iron-sulfur cluster binding"/>
    <property type="evidence" value="ECO:0007669"/>
    <property type="project" value="UniProtKB-KW"/>
</dbReference>
<evidence type="ECO:0000256" key="4">
    <source>
        <dbReference type="ARBA" id="ARBA00023014"/>
    </source>
</evidence>
<evidence type="ECO:0000259" key="5">
    <source>
        <dbReference type="Pfam" id="PF01869"/>
    </source>
</evidence>